<evidence type="ECO:0000313" key="3">
    <source>
        <dbReference type="Proteomes" id="UP000247409"/>
    </source>
</evidence>
<comment type="caution">
    <text evidence="2">The sequence shown here is derived from an EMBL/GenBank/DDBJ whole genome shotgun (WGS) entry which is preliminary data.</text>
</comment>
<accession>A0A2V3IV06</accession>
<feature type="chain" id="PRO_5016128690" description="Beta propeller domain-containing protein" evidence="1">
    <location>
        <begin position="27"/>
        <end position="670"/>
    </location>
</feature>
<dbReference type="AlphaFoldDB" id="A0A2V3IV06"/>
<reference evidence="2 3" key="1">
    <citation type="journal article" date="2018" name="Mol. Biol. Evol.">
        <title>Analysis of the draft genome of the red seaweed Gracilariopsis chorda provides insights into genome size evolution in Rhodophyta.</title>
        <authorList>
            <person name="Lee J."/>
            <person name="Yang E.C."/>
            <person name="Graf L."/>
            <person name="Yang J.H."/>
            <person name="Qiu H."/>
            <person name="Zel Zion U."/>
            <person name="Chan C.X."/>
            <person name="Stephens T.G."/>
            <person name="Weber A.P.M."/>
            <person name="Boo G.H."/>
            <person name="Boo S.M."/>
            <person name="Kim K.M."/>
            <person name="Shin Y."/>
            <person name="Jung M."/>
            <person name="Lee S.J."/>
            <person name="Yim H.S."/>
            <person name="Lee J.H."/>
            <person name="Bhattacharya D."/>
            <person name="Yoon H.S."/>
        </authorList>
    </citation>
    <scope>NUCLEOTIDE SEQUENCE [LARGE SCALE GENOMIC DNA]</scope>
    <source>
        <strain evidence="2 3">SKKU-2015</strain>
        <tissue evidence="2">Whole body</tissue>
    </source>
</reference>
<evidence type="ECO:0000256" key="1">
    <source>
        <dbReference type="SAM" id="SignalP"/>
    </source>
</evidence>
<gene>
    <name evidence="2" type="ORF">BWQ96_04267</name>
</gene>
<keyword evidence="3" id="KW-1185">Reference proteome</keyword>
<protein>
    <recommendedName>
        <fullName evidence="4">Beta propeller domain-containing protein</fullName>
    </recommendedName>
</protein>
<sequence>MTSVSPRHTAVLAAVLFTLLLHNVHAISLSRYNKCPDLVRYFKNNAMSRVGAYGLSDQRNYGSFRPSFYCGPYRGRGFDPMPPVFLANTAFATDSANAAPTAFESNAVPKAAPSASEPVAGVDFSETNVQVEGVDEPDIIKTDGKRVFVVRGRKFFVLDVKDGGKNGRVTGELTLPSRAREMLIERDHLLVIAQTYGSIYPIPLSKRVGGIFFDQSTTSVYQIKVNNGIPKLVATLRMEGRYLNSREVDGVARIVMLYKPHLRFKYPSCVVPYAEAKAHNQEVIRRSTQNDWYPGYSLKFEGQSGETTSLISSCSNVYIPGIFPGFDLLTVVTLPVSGNLKPTGSVSIVSEGDEVYATASSLYVTTTEYRWDFFGFENSIRSGRDFKTSIHKFSLHDYGANYVASGEVSGSVLNQFSMHEYNRYFFIATTDGAPWWGARDESSSKVTSFRTNRYSKKLQKIGEVGNLGLGERIFAVRYVKDTAYVVTFRQIDPLYIIDLSRPWWLRVTGELKIPGFSSYLHPISAGRILGVGQDATAEGRVTGSKVTLFDVSDKTKPTELSSWTLPGSRSTAEWDHRAFLYWGPESVAVLPVSAYFASDRFVGSVVLEVSDSTIKERGRITHESVSSSRYSPSIERNLVLGGEHLWSLSSKQIQVNNIKDLSKESATTLS</sequence>
<dbReference type="InterPro" id="IPR019198">
    <property type="entry name" value="Beta_propeller_containing"/>
</dbReference>
<proteinExistence type="predicted"/>
<evidence type="ECO:0000313" key="2">
    <source>
        <dbReference type="EMBL" id="PXF45954.1"/>
    </source>
</evidence>
<name>A0A2V3IV06_9FLOR</name>
<dbReference type="OrthoDB" id="10264491at2759"/>
<keyword evidence="1" id="KW-0732">Signal</keyword>
<evidence type="ECO:0008006" key="4">
    <source>
        <dbReference type="Google" id="ProtNLM"/>
    </source>
</evidence>
<feature type="signal peptide" evidence="1">
    <location>
        <begin position="1"/>
        <end position="26"/>
    </location>
</feature>
<dbReference type="Proteomes" id="UP000247409">
    <property type="component" value="Unassembled WGS sequence"/>
</dbReference>
<dbReference type="Pfam" id="PF09826">
    <property type="entry name" value="Beta_propel"/>
    <property type="match status" value="1"/>
</dbReference>
<organism evidence="2 3">
    <name type="scientific">Gracilariopsis chorda</name>
    <dbReference type="NCBI Taxonomy" id="448386"/>
    <lineage>
        <taxon>Eukaryota</taxon>
        <taxon>Rhodophyta</taxon>
        <taxon>Florideophyceae</taxon>
        <taxon>Rhodymeniophycidae</taxon>
        <taxon>Gracilariales</taxon>
        <taxon>Gracilariaceae</taxon>
        <taxon>Gracilariopsis</taxon>
    </lineage>
</organism>
<dbReference type="EMBL" id="NBIV01000048">
    <property type="protein sequence ID" value="PXF45954.1"/>
    <property type="molecule type" value="Genomic_DNA"/>
</dbReference>